<dbReference type="Proteomes" id="UP000015441">
    <property type="component" value="Unassembled WGS sequence"/>
</dbReference>
<sequence length="116" mass="13174">MSPTLSDEGWRGTARAKPTIQSVARQRKAIHYPHAMDASNDSHQANALNFYPTLGHGCLKKPPAMCVSRLRFMKTIFILPMWIRSHSRTRRRALLVLKTPPPSLTHSVVVRDSFRV</sequence>
<keyword evidence="3" id="KW-1185">Reference proteome</keyword>
<dbReference type="InParanoid" id="N1JID6"/>
<comment type="caution">
    <text evidence="2">The sequence shown here is derived from an EMBL/GenBank/DDBJ whole genome shotgun (WGS) entry which is preliminary data.</text>
</comment>
<dbReference type="EMBL" id="CAUH01003905">
    <property type="protein sequence ID" value="CCU77799.1"/>
    <property type="molecule type" value="Genomic_DNA"/>
</dbReference>
<reference evidence="2 3" key="1">
    <citation type="journal article" date="2010" name="Science">
        <title>Genome expansion and gene loss in powdery mildew fungi reveal tradeoffs in extreme parasitism.</title>
        <authorList>
            <person name="Spanu P.D."/>
            <person name="Abbott J.C."/>
            <person name="Amselem J."/>
            <person name="Burgis T.A."/>
            <person name="Soanes D.M."/>
            <person name="Stueber K."/>
            <person name="Ver Loren van Themaat E."/>
            <person name="Brown J.K.M."/>
            <person name="Butcher S.A."/>
            <person name="Gurr S.J."/>
            <person name="Lebrun M.-H."/>
            <person name="Ridout C.J."/>
            <person name="Schulze-Lefert P."/>
            <person name="Talbot N.J."/>
            <person name="Ahmadinejad N."/>
            <person name="Ametz C."/>
            <person name="Barton G.R."/>
            <person name="Benjdia M."/>
            <person name="Bidzinski P."/>
            <person name="Bindschedler L.V."/>
            <person name="Both M."/>
            <person name="Brewer M.T."/>
            <person name="Cadle-Davidson L."/>
            <person name="Cadle-Davidson M.M."/>
            <person name="Collemare J."/>
            <person name="Cramer R."/>
            <person name="Frenkel O."/>
            <person name="Godfrey D."/>
            <person name="Harriman J."/>
            <person name="Hoede C."/>
            <person name="King B.C."/>
            <person name="Klages S."/>
            <person name="Kleemann J."/>
            <person name="Knoll D."/>
            <person name="Koti P.S."/>
            <person name="Kreplak J."/>
            <person name="Lopez-Ruiz F.J."/>
            <person name="Lu X."/>
            <person name="Maekawa T."/>
            <person name="Mahanil S."/>
            <person name="Micali C."/>
            <person name="Milgroom M.G."/>
            <person name="Montana G."/>
            <person name="Noir S."/>
            <person name="O'Connell R.J."/>
            <person name="Oberhaensli S."/>
            <person name="Parlange F."/>
            <person name="Pedersen C."/>
            <person name="Quesneville H."/>
            <person name="Reinhardt R."/>
            <person name="Rott M."/>
            <person name="Sacristan S."/>
            <person name="Schmidt S.M."/>
            <person name="Schoen M."/>
            <person name="Skamnioti P."/>
            <person name="Sommer H."/>
            <person name="Stephens A."/>
            <person name="Takahara H."/>
            <person name="Thordal-Christensen H."/>
            <person name="Vigouroux M."/>
            <person name="Wessling R."/>
            <person name="Wicker T."/>
            <person name="Panstruga R."/>
        </authorList>
    </citation>
    <scope>NUCLEOTIDE SEQUENCE [LARGE SCALE GENOMIC DNA]</scope>
    <source>
        <strain evidence="2">DH14</strain>
    </source>
</reference>
<dbReference type="AlphaFoldDB" id="N1JID6"/>
<feature type="region of interest" description="Disordered" evidence="1">
    <location>
        <begin position="1"/>
        <end position="22"/>
    </location>
</feature>
<proteinExistence type="predicted"/>
<accession>N1JID6</accession>
<protein>
    <submittedName>
        <fullName evidence="2">Uncharacterized protein</fullName>
    </submittedName>
</protein>
<evidence type="ECO:0000313" key="2">
    <source>
        <dbReference type="EMBL" id="CCU77799.1"/>
    </source>
</evidence>
<organism evidence="2 3">
    <name type="scientific">Blumeria graminis f. sp. hordei (strain DH14)</name>
    <name type="common">Barley powdery mildew</name>
    <name type="synonym">Oidium monilioides f. sp. hordei</name>
    <dbReference type="NCBI Taxonomy" id="546991"/>
    <lineage>
        <taxon>Eukaryota</taxon>
        <taxon>Fungi</taxon>
        <taxon>Dikarya</taxon>
        <taxon>Ascomycota</taxon>
        <taxon>Pezizomycotina</taxon>
        <taxon>Leotiomycetes</taxon>
        <taxon>Erysiphales</taxon>
        <taxon>Erysiphaceae</taxon>
        <taxon>Blumeria</taxon>
        <taxon>Blumeria hordei</taxon>
    </lineage>
</organism>
<name>N1JID6_BLUG1</name>
<evidence type="ECO:0000313" key="3">
    <source>
        <dbReference type="Proteomes" id="UP000015441"/>
    </source>
</evidence>
<dbReference type="HOGENOM" id="CLU_2096469_0_0_1"/>
<evidence type="ECO:0000256" key="1">
    <source>
        <dbReference type="SAM" id="MobiDB-lite"/>
    </source>
</evidence>
<gene>
    <name evidence="2" type="ORF">BGHDH14_bgh04012</name>
</gene>